<evidence type="ECO:0000313" key="3">
    <source>
        <dbReference type="Proteomes" id="UP001302745"/>
    </source>
</evidence>
<protein>
    <recommendedName>
        <fullName evidence="4">F-box domain-containing protein</fullName>
    </recommendedName>
</protein>
<dbReference type="AlphaFoldDB" id="A0AAN6ZWD5"/>
<keyword evidence="3" id="KW-1185">Reference proteome</keyword>
<dbReference type="Gene3D" id="1.20.1280.50">
    <property type="match status" value="1"/>
</dbReference>
<accession>A0AAN6ZWD5</accession>
<dbReference type="EMBL" id="MU856968">
    <property type="protein sequence ID" value="KAK4152589.1"/>
    <property type="molecule type" value="Genomic_DNA"/>
</dbReference>
<dbReference type="Proteomes" id="UP001302745">
    <property type="component" value="Unassembled WGS sequence"/>
</dbReference>
<sequence>MAKGKNKPNKPRRRGPDQPPNRLPKLIRPTPHCDTALSVFELLETILLLVDPDTLLVSAQRVCTRWHHLIAASQPLQRRLFFAPALDTPAPAPASAPQPKARLVQNPFLEWAFPCLFNLSAPVVWQIRRGLLPRCSGFVDAFKGTPGCKTEFLPLTDMRYKRERHLAFVRRGASWRRMLVSQPPPVLVARVGSAEDRRKNRRHGHMVEIPGGLRMGEFYDAVFSLNWEDRGSGEEIEENCGAWISWKGTPEMGCWHVQQGEAVDLSTSPARWLAAADLVIGECVVSPSRRCTRHVNGGCILEQGWHSDHSKWKYQCEEYEPKGRLWLPRAIDPPSDDED</sequence>
<organism evidence="2 3">
    <name type="scientific">Chaetomidium leptoderma</name>
    <dbReference type="NCBI Taxonomy" id="669021"/>
    <lineage>
        <taxon>Eukaryota</taxon>
        <taxon>Fungi</taxon>
        <taxon>Dikarya</taxon>
        <taxon>Ascomycota</taxon>
        <taxon>Pezizomycotina</taxon>
        <taxon>Sordariomycetes</taxon>
        <taxon>Sordariomycetidae</taxon>
        <taxon>Sordariales</taxon>
        <taxon>Chaetomiaceae</taxon>
        <taxon>Chaetomidium</taxon>
    </lineage>
</organism>
<gene>
    <name evidence="2" type="ORF">C8A00DRAFT_34678</name>
</gene>
<dbReference type="InterPro" id="IPR036047">
    <property type="entry name" value="F-box-like_dom_sf"/>
</dbReference>
<comment type="caution">
    <text evidence="2">The sequence shown here is derived from an EMBL/GenBank/DDBJ whole genome shotgun (WGS) entry which is preliminary data.</text>
</comment>
<dbReference type="SUPFAM" id="SSF81383">
    <property type="entry name" value="F-box domain"/>
    <property type="match status" value="1"/>
</dbReference>
<reference evidence="2" key="2">
    <citation type="submission" date="2023-05" db="EMBL/GenBank/DDBJ databases">
        <authorList>
            <consortium name="Lawrence Berkeley National Laboratory"/>
            <person name="Steindorff A."/>
            <person name="Hensen N."/>
            <person name="Bonometti L."/>
            <person name="Westerberg I."/>
            <person name="Brannstrom I.O."/>
            <person name="Guillou S."/>
            <person name="Cros-Aarteil S."/>
            <person name="Calhoun S."/>
            <person name="Haridas S."/>
            <person name="Kuo A."/>
            <person name="Mondo S."/>
            <person name="Pangilinan J."/>
            <person name="Riley R."/>
            <person name="Labutti K."/>
            <person name="Andreopoulos B."/>
            <person name="Lipzen A."/>
            <person name="Chen C."/>
            <person name="Yanf M."/>
            <person name="Daum C."/>
            <person name="Ng V."/>
            <person name="Clum A."/>
            <person name="Ohm R."/>
            <person name="Martin F."/>
            <person name="Silar P."/>
            <person name="Natvig D."/>
            <person name="Lalanne C."/>
            <person name="Gautier V."/>
            <person name="Ament-Velasquez S.L."/>
            <person name="Kruys A."/>
            <person name="Hutchinson M.I."/>
            <person name="Powell A.J."/>
            <person name="Barry K."/>
            <person name="Miller A.N."/>
            <person name="Grigoriev I.V."/>
            <person name="Debuchy R."/>
            <person name="Gladieux P."/>
            <person name="Thoren M.H."/>
            <person name="Johannesson H."/>
        </authorList>
    </citation>
    <scope>NUCLEOTIDE SEQUENCE</scope>
    <source>
        <strain evidence="2">CBS 538.74</strain>
    </source>
</reference>
<evidence type="ECO:0000313" key="2">
    <source>
        <dbReference type="EMBL" id="KAK4152589.1"/>
    </source>
</evidence>
<feature type="compositionally biased region" description="Basic residues" evidence="1">
    <location>
        <begin position="1"/>
        <end position="13"/>
    </location>
</feature>
<name>A0AAN6ZWD5_9PEZI</name>
<evidence type="ECO:0008006" key="4">
    <source>
        <dbReference type="Google" id="ProtNLM"/>
    </source>
</evidence>
<evidence type="ECO:0000256" key="1">
    <source>
        <dbReference type="SAM" id="MobiDB-lite"/>
    </source>
</evidence>
<feature type="region of interest" description="Disordered" evidence="1">
    <location>
        <begin position="1"/>
        <end position="28"/>
    </location>
</feature>
<reference evidence="2" key="1">
    <citation type="journal article" date="2023" name="Mol. Phylogenet. Evol.">
        <title>Genome-scale phylogeny and comparative genomics of the fungal order Sordariales.</title>
        <authorList>
            <person name="Hensen N."/>
            <person name="Bonometti L."/>
            <person name="Westerberg I."/>
            <person name="Brannstrom I.O."/>
            <person name="Guillou S."/>
            <person name="Cros-Aarteil S."/>
            <person name="Calhoun S."/>
            <person name="Haridas S."/>
            <person name="Kuo A."/>
            <person name="Mondo S."/>
            <person name="Pangilinan J."/>
            <person name="Riley R."/>
            <person name="LaButti K."/>
            <person name="Andreopoulos B."/>
            <person name="Lipzen A."/>
            <person name="Chen C."/>
            <person name="Yan M."/>
            <person name="Daum C."/>
            <person name="Ng V."/>
            <person name="Clum A."/>
            <person name="Steindorff A."/>
            <person name="Ohm R.A."/>
            <person name="Martin F."/>
            <person name="Silar P."/>
            <person name="Natvig D.O."/>
            <person name="Lalanne C."/>
            <person name="Gautier V."/>
            <person name="Ament-Velasquez S.L."/>
            <person name="Kruys A."/>
            <person name="Hutchinson M.I."/>
            <person name="Powell A.J."/>
            <person name="Barry K."/>
            <person name="Miller A.N."/>
            <person name="Grigoriev I.V."/>
            <person name="Debuchy R."/>
            <person name="Gladieux P."/>
            <person name="Hiltunen Thoren M."/>
            <person name="Johannesson H."/>
        </authorList>
    </citation>
    <scope>NUCLEOTIDE SEQUENCE</scope>
    <source>
        <strain evidence="2">CBS 538.74</strain>
    </source>
</reference>
<proteinExistence type="predicted"/>